<feature type="transmembrane region" description="Helical" evidence="2">
    <location>
        <begin position="56"/>
        <end position="73"/>
    </location>
</feature>
<keyword evidence="4" id="KW-1185">Reference proteome</keyword>
<feature type="transmembrane region" description="Helical" evidence="2">
    <location>
        <begin position="178"/>
        <end position="200"/>
    </location>
</feature>
<feature type="transmembrane region" description="Helical" evidence="2">
    <location>
        <begin position="145"/>
        <end position="166"/>
    </location>
</feature>
<gene>
    <name evidence="3" type="ORF">C1I92_24025</name>
</gene>
<reference evidence="3 4" key="1">
    <citation type="submission" date="2018-01" db="EMBL/GenBank/DDBJ databases">
        <title>Draft genome sequence of Jiangella sp. GTF31.</title>
        <authorList>
            <person name="Sahin N."/>
            <person name="Ay H."/>
            <person name="Saygin H."/>
        </authorList>
    </citation>
    <scope>NUCLEOTIDE SEQUENCE [LARGE SCALE GENOMIC DNA]</scope>
    <source>
        <strain evidence="3 4">GTF31</strain>
    </source>
</reference>
<keyword evidence="2" id="KW-0472">Membrane</keyword>
<sequence length="405" mass="43348">MLSDPPDAVELVAGSDAIVAQGPDAPADVAAAVTAALESLKDAAANQERLRDRLQACVYLAVAVAWLSIGVGREWSKPWSLGRLWGVVAPLAATAWVVVAVATVTIVVLVVARVLRRRPGQSTRSALVELWESLGRWPADRQDQWFTMFGPLLNVAVLGVAGLLLWPREPYGDWNVVVPPLATLVVLVGLLLFAEAVVLARHRQDPRDGLVTALYQTYATAVGVAIRADDPVDWRQSRRTRADLAGGLNQAAVAAERDFKRIAPHRLADARRRAGDLGQRIAVGFRVHANAVLLGGRDRDDRLAPALAAGLVAASRGQWEELARAEPASAAPRIVTSIVRRVFFAALIVGAGLLLSAPFDDAGMREQLRGVFLTAALLPLITPRSALQQLGDQVRQTAGLASWPA</sequence>
<dbReference type="AlphaFoldDB" id="A0A2W2BKG3"/>
<dbReference type="Proteomes" id="UP000248764">
    <property type="component" value="Unassembled WGS sequence"/>
</dbReference>
<evidence type="ECO:0000313" key="3">
    <source>
        <dbReference type="EMBL" id="PZF80834.1"/>
    </source>
</evidence>
<evidence type="ECO:0000256" key="1">
    <source>
        <dbReference type="SAM" id="Coils"/>
    </source>
</evidence>
<keyword evidence="1" id="KW-0175">Coiled coil</keyword>
<evidence type="ECO:0000313" key="4">
    <source>
        <dbReference type="Proteomes" id="UP000248764"/>
    </source>
</evidence>
<evidence type="ECO:0000256" key="2">
    <source>
        <dbReference type="SAM" id="Phobius"/>
    </source>
</evidence>
<accession>A0A2W2BKG3</accession>
<feature type="transmembrane region" description="Helical" evidence="2">
    <location>
        <begin position="342"/>
        <end position="359"/>
    </location>
</feature>
<keyword evidence="2" id="KW-1133">Transmembrane helix</keyword>
<keyword evidence="2" id="KW-0812">Transmembrane</keyword>
<dbReference type="RefSeq" id="WP_111257172.1">
    <property type="nucleotide sequence ID" value="NZ_POTW01000074.1"/>
</dbReference>
<dbReference type="EMBL" id="POTW01000074">
    <property type="protein sequence ID" value="PZF80834.1"/>
    <property type="molecule type" value="Genomic_DNA"/>
</dbReference>
<feature type="transmembrane region" description="Helical" evidence="2">
    <location>
        <begin position="93"/>
        <end position="115"/>
    </location>
</feature>
<proteinExistence type="predicted"/>
<protein>
    <submittedName>
        <fullName evidence="3">Uncharacterized protein</fullName>
    </submittedName>
</protein>
<feature type="coiled-coil region" evidence="1">
    <location>
        <begin position="30"/>
        <end position="57"/>
    </location>
</feature>
<comment type="caution">
    <text evidence="3">The sequence shown here is derived from an EMBL/GenBank/DDBJ whole genome shotgun (WGS) entry which is preliminary data.</text>
</comment>
<name>A0A2W2BKG3_9ACTN</name>
<organism evidence="3 4">
    <name type="scientific">Jiangella anatolica</name>
    <dbReference type="NCBI Taxonomy" id="2670374"/>
    <lineage>
        <taxon>Bacteria</taxon>
        <taxon>Bacillati</taxon>
        <taxon>Actinomycetota</taxon>
        <taxon>Actinomycetes</taxon>
        <taxon>Jiangellales</taxon>
        <taxon>Jiangellaceae</taxon>
        <taxon>Jiangella</taxon>
    </lineage>
</organism>